<evidence type="ECO:0000313" key="5">
    <source>
        <dbReference type="Proteomes" id="UP001187531"/>
    </source>
</evidence>
<evidence type="ECO:0000313" key="4">
    <source>
        <dbReference type="EMBL" id="KAK2712548.1"/>
    </source>
</evidence>
<feature type="non-terminal residue" evidence="4">
    <location>
        <position position="447"/>
    </location>
</feature>
<dbReference type="InterPro" id="IPR036508">
    <property type="entry name" value="Chitin-bd_dom_sf"/>
</dbReference>
<feature type="coiled-coil region" evidence="1">
    <location>
        <begin position="225"/>
        <end position="252"/>
    </location>
</feature>
<feature type="region of interest" description="Disordered" evidence="2">
    <location>
        <begin position="102"/>
        <end position="132"/>
    </location>
</feature>
<evidence type="ECO:0000256" key="1">
    <source>
        <dbReference type="SAM" id="Coils"/>
    </source>
</evidence>
<dbReference type="PANTHER" id="PTHR22933:SF44">
    <property type="entry name" value="RE15157P"/>
    <property type="match status" value="1"/>
</dbReference>
<dbReference type="InterPro" id="IPR052976">
    <property type="entry name" value="Scoloptoxin-like"/>
</dbReference>
<gene>
    <name evidence="4" type="ORF">QYM36_011287</name>
</gene>
<keyword evidence="5" id="KW-1185">Reference proteome</keyword>
<dbReference type="SUPFAM" id="SSF57625">
    <property type="entry name" value="Invertebrate chitin-binding proteins"/>
    <property type="match status" value="1"/>
</dbReference>
<evidence type="ECO:0000259" key="3">
    <source>
        <dbReference type="PROSITE" id="PS50940"/>
    </source>
</evidence>
<reference evidence="4" key="1">
    <citation type="submission" date="2023-07" db="EMBL/GenBank/DDBJ databases">
        <title>Chromosome-level genome assembly of Artemia franciscana.</title>
        <authorList>
            <person name="Jo E."/>
        </authorList>
    </citation>
    <scope>NUCLEOTIDE SEQUENCE</scope>
    <source>
        <tissue evidence="4">Whole body</tissue>
    </source>
</reference>
<dbReference type="AlphaFoldDB" id="A0AA88HP65"/>
<keyword evidence="1" id="KW-0175">Coiled coil</keyword>
<dbReference type="PROSITE" id="PS50940">
    <property type="entry name" value="CHIT_BIND_II"/>
    <property type="match status" value="1"/>
</dbReference>
<evidence type="ECO:0000256" key="2">
    <source>
        <dbReference type="SAM" id="MobiDB-lite"/>
    </source>
</evidence>
<sequence>TYHLCDDSGRQYTYLCPNQTLFNQRMLICDHWYQVECSSSVRFYNKNDLIGNRAKNFLNDDENLKPSNRVQEGSSFPDHLAGSNFVASQSQRYFRLGQPDSSGIEKDLISSKPTEPPTEFTASNHEATHTTTTSNIVLSQALSKEESSTLNTHGAFDDVQAERITLTKILSPKLSLSEDKKLFFEKTGATTIIATTVPNDTKDSSKSKLSSLKTTAHPQIVETTAKTSITNIDDYDDEYEEYEDESESHEDIPKEAVSLFDTEINETTEPRPGTLEYEIISIVDAYTNEQLQGKLETKQNVPSTLESEFVSILDAYNDQLKGTLGFTDDNKESHDHELEHHHHHEHNDHREGNTHEHNGHAHGPQILALLDMRRIFFIPVEDHTMPNFEKDVINVKLNDIDEGPTMKFDRNRFFLKAGRSILLNPQCPQCHPSFLQPGQCIPCVVIR</sequence>
<dbReference type="InterPro" id="IPR002557">
    <property type="entry name" value="Chitin-bd_dom"/>
</dbReference>
<feature type="domain" description="Chitin-binding type-2" evidence="3">
    <location>
        <begin position="1"/>
        <end position="39"/>
    </location>
</feature>
<feature type="region of interest" description="Disordered" evidence="2">
    <location>
        <begin position="324"/>
        <end position="361"/>
    </location>
</feature>
<name>A0AA88HP65_ARTSF</name>
<feature type="compositionally biased region" description="Basic and acidic residues" evidence="2">
    <location>
        <begin position="328"/>
        <end position="359"/>
    </location>
</feature>
<organism evidence="4 5">
    <name type="scientific">Artemia franciscana</name>
    <name type="common">Brine shrimp</name>
    <name type="synonym">Artemia sanfranciscana</name>
    <dbReference type="NCBI Taxonomy" id="6661"/>
    <lineage>
        <taxon>Eukaryota</taxon>
        <taxon>Metazoa</taxon>
        <taxon>Ecdysozoa</taxon>
        <taxon>Arthropoda</taxon>
        <taxon>Crustacea</taxon>
        <taxon>Branchiopoda</taxon>
        <taxon>Anostraca</taxon>
        <taxon>Artemiidae</taxon>
        <taxon>Artemia</taxon>
    </lineage>
</organism>
<comment type="caution">
    <text evidence="4">The sequence shown here is derived from an EMBL/GenBank/DDBJ whole genome shotgun (WGS) entry which is preliminary data.</text>
</comment>
<dbReference type="Pfam" id="PF01607">
    <property type="entry name" value="CBM_14"/>
    <property type="match status" value="1"/>
</dbReference>
<dbReference type="GO" id="GO:0008061">
    <property type="term" value="F:chitin binding"/>
    <property type="evidence" value="ECO:0007669"/>
    <property type="project" value="InterPro"/>
</dbReference>
<proteinExistence type="predicted"/>
<dbReference type="PANTHER" id="PTHR22933">
    <property type="entry name" value="FI18007P1-RELATED"/>
    <property type="match status" value="1"/>
</dbReference>
<dbReference type="EMBL" id="JAVRJZ010000015">
    <property type="protein sequence ID" value="KAK2712548.1"/>
    <property type="molecule type" value="Genomic_DNA"/>
</dbReference>
<accession>A0AA88HP65</accession>
<dbReference type="Gene3D" id="2.170.140.10">
    <property type="entry name" value="Chitin binding domain"/>
    <property type="match status" value="1"/>
</dbReference>
<dbReference type="GO" id="GO:0005576">
    <property type="term" value="C:extracellular region"/>
    <property type="evidence" value="ECO:0007669"/>
    <property type="project" value="InterPro"/>
</dbReference>
<feature type="compositionally biased region" description="Polar residues" evidence="2">
    <location>
        <begin position="120"/>
        <end position="132"/>
    </location>
</feature>
<dbReference type="Proteomes" id="UP001187531">
    <property type="component" value="Unassembled WGS sequence"/>
</dbReference>
<protein>
    <recommendedName>
        <fullName evidence="3">Chitin-binding type-2 domain-containing protein</fullName>
    </recommendedName>
</protein>